<dbReference type="GO" id="GO:0006772">
    <property type="term" value="P:thiamine metabolic process"/>
    <property type="evidence" value="ECO:0007669"/>
    <property type="project" value="InterPro"/>
</dbReference>
<dbReference type="GO" id="GO:0030975">
    <property type="term" value="F:thiamine binding"/>
    <property type="evidence" value="ECO:0007669"/>
    <property type="project" value="InterPro"/>
</dbReference>
<dbReference type="GO" id="GO:0016301">
    <property type="term" value="F:kinase activity"/>
    <property type="evidence" value="ECO:0007669"/>
    <property type="project" value="UniProtKB-KW"/>
</dbReference>
<accession>R7QMB0</accession>
<evidence type="ECO:0000313" key="6">
    <source>
        <dbReference type="EMBL" id="CDF38505.1"/>
    </source>
</evidence>
<name>R7QMB0_CHOCR</name>
<dbReference type="OrthoDB" id="25149at2759"/>
<gene>
    <name evidence="6" type="ORF">CHC_T00001114001</name>
</gene>
<dbReference type="InterPro" id="IPR036371">
    <property type="entry name" value="TPK_B1-bd_sf"/>
</dbReference>
<evidence type="ECO:0000256" key="3">
    <source>
        <dbReference type="ARBA" id="ARBA00022777"/>
    </source>
</evidence>
<proteinExistence type="predicted"/>
<dbReference type="NCBIfam" id="TIGR01378">
    <property type="entry name" value="thi_PPkinase"/>
    <property type="match status" value="1"/>
</dbReference>
<keyword evidence="3" id="KW-0418">Kinase</keyword>
<dbReference type="RefSeq" id="XP_005718398.1">
    <property type="nucleotide sequence ID" value="XM_005718341.1"/>
</dbReference>
<dbReference type="EMBL" id="HG001939">
    <property type="protein sequence ID" value="CDF38505.1"/>
    <property type="molecule type" value="Genomic_DNA"/>
</dbReference>
<dbReference type="Pfam" id="PF04265">
    <property type="entry name" value="TPK_B1_binding"/>
    <property type="match status" value="1"/>
</dbReference>
<sequence>MDQTLGNLNTLYSWAERGHSIYWLDEKNAVLALQTGKHHINIDASREGPSCGLIPIGKPVASVSTDGLKWNLNSQKLAFGKDGLVSTSNCIVEQVVSVEVSHPLIWTCELRYGPMT</sequence>
<keyword evidence="2" id="KW-0547">Nucleotide-binding</keyword>
<dbReference type="Proteomes" id="UP000012073">
    <property type="component" value="Unassembled WGS sequence"/>
</dbReference>
<dbReference type="PhylomeDB" id="R7QMB0"/>
<dbReference type="KEGG" id="ccp:CHC_T00001114001"/>
<dbReference type="SMART" id="SM00983">
    <property type="entry name" value="TPK_B1_binding"/>
    <property type="match status" value="1"/>
</dbReference>
<feature type="domain" description="Thiamin pyrophosphokinase thiamin-binding" evidence="5">
    <location>
        <begin position="36"/>
        <end position="104"/>
    </location>
</feature>
<keyword evidence="7" id="KW-1185">Reference proteome</keyword>
<keyword evidence="4" id="KW-0067">ATP-binding</keyword>
<dbReference type="STRING" id="2769.R7QMB0"/>
<organism evidence="6 7">
    <name type="scientific">Chondrus crispus</name>
    <name type="common">Carrageen Irish moss</name>
    <name type="synonym">Polymorpha crispa</name>
    <dbReference type="NCBI Taxonomy" id="2769"/>
    <lineage>
        <taxon>Eukaryota</taxon>
        <taxon>Rhodophyta</taxon>
        <taxon>Florideophyceae</taxon>
        <taxon>Rhodymeniophycidae</taxon>
        <taxon>Gigartinales</taxon>
        <taxon>Gigartinaceae</taxon>
        <taxon>Chondrus</taxon>
    </lineage>
</organism>
<keyword evidence="1" id="KW-0808">Transferase</keyword>
<dbReference type="SUPFAM" id="SSF63862">
    <property type="entry name" value="Thiamin pyrophosphokinase, substrate-binding domain"/>
    <property type="match status" value="1"/>
</dbReference>
<protein>
    <recommendedName>
        <fullName evidence="5">Thiamin pyrophosphokinase thiamin-binding domain-containing protein</fullName>
    </recommendedName>
</protein>
<evidence type="ECO:0000259" key="5">
    <source>
        <dbReference type="SMART" id="SM00983"/>
    </source>
</evidence>
<evidence type="ECO:0000256" key="1">
    <source>
        <dbReference type="ARBA" id="ARBA00022679"/>
    </source>
</evidence>
<reference evidence="7" key="1">
    <citation type="journal article" date="2013" name="Proc. Natl. Acad. Sci. U.S.A.">
        <title>Genome structure and metabolic features in the red seaweed Chondrus crispus shed light on evolution of the Archaeplastida.</title>
        <authorList>
            <person name="Collen J."/>
            <person name="Porcel B."/>
            <person name="Carre W."/>
            <person name="Ball S.G."/>
            <person name="Chaparro C."/>
            <person name="Tonon T."/>
            <person name="Barbeyron T."/>
            <person name="Michel G."/>
            <person name="Noel B."/>
            <person name="Valentin K."/>
            <person name="Elias M."/>
            <person name="Artiguenave F."/>
            <person name="Arun A."/>
            <person name="Aury J.M."/>
            <person name="Barbosa-Neto J.F."/>
            <person name="Bothwell J.H."/>
            <person name="Bouget F.Y."/>
            <person name="Brillet L."/>
            <person name="Cabello-Hurtado F."/>
            <person name="Capella-Gutierrez S."/>
            <person name="Charrier B."/>
            <person name="Cladiere L."/>
            <person name="Cock J.M."/>
            <person name="Coelho S.M."/>
            <person name="Colleoni C."/>
            <person name="Czjzek M."/>
            <person name="Da Silva C."/>
            <person name="Delage L."/>
            <person name="Denoeud F."/>
            <person name="Deschamps P."/>
            <person name="Dittami S.M."/>
            <person name="Gabaldon T."/>
            <person name="Gachon C.M."/>
            <person name="Groisillier A."/>
            <person name="Herve C."/>
            <person name="Jabbari K."/>
            <person name="Katinka M."/>
            <person name="Kloareg B."/>
            <person name="Kowalczyk N."/>
            <person name="Labadie K."/>
            <person name="Leblanc C."/>
            <person name="Lopez P.J."/>
            <person name="McLachlan D.H."/>
            <person name="Meslet-Cladiere L."/>
            <person name="Moustafa A."/>
            <person name="Nehr Z."/>
            <person name="Nyvall Collen P."/>
            <person name="Panaud O."/>
            <person name="Partensky F."/>
            <person name="Poulain J."/>
            <person name="Rensing S.A."/>
            <person name="Rousvoal S."/>
            <person name="Samson G."/>
            <person name="Symeonidi A."/>
            <person name="Weissenbach J."/>
            <person name="Zambounis A."/>
            <person name="Wincker P."/>
            <person name="Boyen C."/>
        </authorList>
    </citation>
    <scope>NUCLEOTIDE SEQUENCE [LARGE SCALE GENOMIC DNA]</scope>
    <source>
        <strain evidence="7">cv. Stackhouse</strain>
    </source>
</reference>
<dbReference type="InterPro" id="IPR007373">
    <property type="entry name" value="Thiamin_PyroPKinase_B1-bd"/>
</dbReference>
<dbReference type="PANTHER" id="PTHR13622:SF8">
    <property type="entry name" value="THIAMIN PYROPHOSPHOKINASE 1"/>
    <property type="match status" value="1"/>
</dbReference>
<dbReference type="GO" id="GO:0004788">
    <property type="term" value="F:thiamine diphosphokinase activity"/>
    <property type="evidence" value="ECO:0007669"/>
    <property type="project" value="InterPro"/>
</dbReference>
<dbReference type="Gene3D" id="3.40.50.10240">
    <property type="entry name" value="Thiamin pyrophosphokinase, catalytic domain"/>
    <property type="match status" value="1"/>
</dbReference>
<dbReference type="InterPro" id="IPR006282">
    <property type="entry name" value="Thi_PPkinase"/>
</dbReference>
<dbReference type="GO" id="GO:0005524">
    <property type="term" value="F:ATP binding"/>
    <property type="evidence" value="ECO:0007669"/>
    <property type="project" value="UniProtKB-KW"/>
</dbReference>
<evidence type="ECO:0000256" key="4">
    <source>
        <dbReference type="ARBA" id="ARBA00022840"/>
    </source>
</evidence>
<dbReference type="GeneID" id="17326116"/>
<evidence type="ECO:0000256" key="2">
    <source>
        <dbReference type="ARBA" id="ARBA00022741"/>
    </source>
</evidence>
<dbReference type="GO" id="GO:0009229">
    <property type="term" value="P:thiamine diphosphate biosynthetic process"/>
    <property type="evidence" value="ECO:0007669"/>
    <property type="project" value="InterPro"/>
</dbReference>
<dbReference type="AlphaFoldDB" id="R7QMB0"/>
<dbReference type="Gramene" id="CDF38505">
    <property type="protein sequence ID" value="CDF38505"/>
    <property type="gene ID" value="CHC_T00001114001"/>
</dbReference>
<evidence type="ECO:0000313" key="7">
    <source>
        <dbReference type="Proteomes" id="UP000012073"/>
    </source>
</evidence>
<dbReference type="InterPro" id="IPR036759">
    <property type="entry name" value="TPK_catalytic_sf"/>
</dbReference>
<dbReference type="Gene3D" id="2.60.120.320">
    <property type="entry name" value="Thiamin pyrophosphokinase, thiamin-binding domain"/>
    <property type="match status" value="1"/>
</dbReference>
<dbReference type="PANTHER" id="PTHR13622">
    <property type="entry name" value="THIAMIN PYROPHOSPHOKINASE"/>
    <property type="match status" value="1"/>
</dbReference>